<feature type="domain" description="UreE urease accessory N-terminal" evidence="6">
    <location>
        <begin position="14"/>
        <end position="76"/>
    </location>
</feature>
<sequence>MLVANAHVGHRDDPDVEARLADEDGGETPARVVLSNVERRRSRVRTETEDGRDLGIVVSRELGDGDVLETESGTLVVVELAAVDALVLGFADADVSATAALEIGHALGNRHLDLAVRGEEALFPVPDTRERMRETVDGLLPERVTVRFETVPPTTFGEIGGHDGSDHEHGHRHDHGGDADGHHHDHEHGGDGHDHGEDHHEHGHDGHDHGHDHGYEHTHRNGHDDRPRAPEASDGGDR</sequence>
<dbReference type="HAMAP" id="MF_00822">
    <property type="entry name" value="UreE"/>
    <property type="match status" value="1"/>
</dbReference>
<dbReference type="SUPFAM" id="SSF69287">
    <property type="entry name" value="Urease metallochaperone UreE, N-terminal domain"/>
    <property type="match status" value="1"/>
</dbReference>
<dbReference type="InterPro" id="IPR036118">
    <property type="entry name" value="UreE_N_sf"/>
</dbReference>
<dbReference type="InterPro" id="IPR007864">
    <property type="entry name" value="UreE_C_dom"/>
</dbReference>
<comment type="caution">
    <text evidence="7">The sequence shown here is derived from an EMBL/GenBank/DDBJ whole genome shotgun (WGS) entry which is preliminary data.</text>
</comment>
<proteinExistence type="inferred from homology"/>
<dbReference type="InterPro" id="IPR012406">
    <property type="entry name" value="UreE"/>
</dbReference>
<evidence type="ECO:0000256" key="4">
    <source>
        <dbReference type="ARBA" id="ARBA00023186"/>
    </source>
</evidence>
<dbReference type="Gene3D" id="2.60.260.20">
    <property type="entry name" value="Urease metallochaperone UreE, N-terminal domain"/>
    <property type="match status" value="1"/>
</dbReference>
<feature type="compositionally biased region" description="Basic and acidic residues" evidence="5">
    <location>
        <begin position="160"/>
        <end position="238"/>
    </location>
</feature>
<dbReference type="AlphaFoldDB" id="A0ABD5UX74"/>
<comment type="subcellular location">
    <subcellularLocation>
        <location evidence="1">Cytoplasm</location>
    </subcellularLocation>
</comment>
<dbReference type="EMBL" id="JBHSXL010000008">
    <property type="protein sequence ID" value="MFC6892732.1"/>
    <property type="molecule type" value="Genomic_DNA"/>
</dbReference>
<dbReference type="Pfam" id="PF02814">
    <property type="entry name" value="UreE_N"/>
    <property type="match status" value="1"/>
</dbReference>
<dbReference type="RefSeq" id="WP_379743480.1">
    <property type="nucleotide sequence ID" value="NZ_JBHSVN010000001.1"/>
</dbReference>
<dbReference type="InterPro" id="IPR004029">
    <property type="entry name" value="UreE_N"/>
</dbReference>
<evidence type="ECO:0000256" key="2">
    <source>
        <dbReference type="ARBA" id="ARBA00022490"/>
    </source>
</evidence>
<reference evidence="7 8" key="1">
    <citation type="journal article" date="2019" name="Int. J. Syst. Evol. Microbiol.">
        <title>The Global Catalogue of Microorganisms (GCM) 10K type strain sequencing project: providing services to taxonomists for standard genome sequencing and annotation.</title>
        <authorList>
            <consortium name="The Broad Institute Genomics Platform"/>
            <consortium name="The Broad Institute Genome Sequencing Center for Infectious Disease"/>
            <person name="Wu L."/>
            <person name="Ma J."/>
        </authorList>
    </citation>
    <scope>NUCLEOTIDE SEQUENCE [LARGE SCALE GENOMIC DNA]</scope>
    <source>
        <strain evidence="7 8">SKJ47</strain>
    </source>
</reference>
<evidence type="ECO:0000259" key="6">
    <source>
        <dbReference type="SMART" id="SM00988"/>
    </source>
</evidence>
<feature type="region of interest" description="Disordered" evidence="5">
    <location>
        <begin position="1"/>
        <end position="27"/>
    </location>
</feature>
<dbReference type="SMART" id="SM00988">
    <property type="entry name" value="UreE_N"/>
    <property type="match status" value="1"/>
</dbReference>
<protein>
    <submittedName>
        <fullName evidence="7">Urease accessory protein UreE</fullName>
    </submittedName>
</protein>
<dbReference type="Proteomes" id="UP001596296">
    <property type="component" value="Unassembled WGS sequence"/>
</dbReference>
<evidence type="ECO:0000313" key="8">
    <source>
        <dbReference type="Proteomes" id="UP001596296"/>
    </source>
</evidence>
<dbReference type="GO" id="GO:0005737">
    <property type="term" value="C:cytoplasm"/>
    <property type="evidence" value="ECO:0007669"/>
    <property type="project" value="UniProtKB-SubCell"/>
</dbReference>
<gene>
    <name evidence="7" type="ORF">ACFQE9_08960</name>
</gene>
<keyword evidence="8" id="KW-1185">Reference proteome</keyword>
<evidence type="ECO:0000256" key="3">
    <source>
        <dbReference type="ARBA" id="ARBA00022596"/>
    </source>
</evidence>
<name>A0ABD5UX74_9EURY</name>
<evidence type="ECO:0000256" key="1">
    <source>
        <dbReference type="ARBA" id="ARBA00004496"/>
    </source>
</evidence>
<keyword evidence="2" id="KW-0963">Cytoplasm</keyword>
<feature type="region of interest" description="Disordered" evidence="5">
    <location>
        <begin position="152"/>
        <end position="238"/>
    </location>
</feature>
<organism evidence="7 8">
    <name type="scientific">Halopenitus salinus</name>
    <dbReference type="NCBI Taxonomy" id="1198295"/>
    <lineage>
        <taxon>Archaea</taxon>
        <taxon>Methanobacteriati</taxon>
        <taxon>Methanobacteriota</taxon>
        <taxon>Stenosarchaea group</taxon>
        <taxon>Halobacteria</taxon>
        <taxon>Halobacteriales</taxon>
        <taxon>Haloferacaceae</taxon>
        <taxon>Halopenitus</taxon>
    </lineage>
</organism>
<accession>A0ABD5UX74</accession>
<keyword evidence="3" id="KW-0533">Nickel</keyword>
<keyword evidence="4" id="KW-0143">Chaperone</keyword>
<evidence type="ECO:0000313" key="7">
    <source>
        <dbReference type="EMBL" id="MFC6892732.1"/>
    </source>
</evidence>
<evidence type="ECO:0000256" key="5">
    <source>
        <dbReference type="SAM" id="MobiDB-lite"/>
    </source>
</evidence>
<feature type="compositionally biased region" description="Basic and acidic residues" evidence="5">
    <location>
        <begin position="9"/>
        <end position="22"/>
    </location>
</feature>
<dbReference type="Pfam" id="PF05194">
    <property type="entry name" value="UreE_C"/>
    <property type="match status" value="1"/>
</dbReference>